<reference evidence="3 4" key="1">
    <citation type="journal article" date="2016" name="Nat. Commun.">
        <title>Thousands of microbial genomes shed light on interconnected biogeochemical processes in an aquifer system.</title>
        <authorList>
            <person name="Anantharaman K."/>
            <person name="Brown C.T."/>
            <person name="Hug L.A."/>
            <person name="Sharon I."/>
            <person name="Castelle C.J."/>
            <person name="Probst A.J."/>
            <person name="Thomas B.C."/>
            <person name="Singh A."/>
            <person name="Wilkins M.J."/>
            <person name="Karaoz U."/>
            <person name="Brodie E.L."/>
            <person name="Williams K.H."/>
            <person name="Hubbard S.S."/>
            <person name="Banfield J.F."/>
        </authorList>
    </citation>
    <scope>NUCLEOTIDE SEQUENCE [LARGE SCALE GENOMIC DNA]</scope>
</reference>
<dbReference type="Proteomes" id="UP000176648">
    <property type="component" value="Unassembled WGS sequence"/>
</dbReference>
<evidence type="ECO:0008006" key="5">
    <source>
        <dbReference type="Google" id="ProtNLM"/>
    </source>
</evidence>
<comment type="caution">
    <text evidence="3">The sequence shown here is derived from an EMBL/GenBank/DDBJ whole genome shotgun (WGS) entry which is preliminary data.</text>
</comment>
<sequence>MNISIFSDNFYPEISGVSDSITSLARELSARGHNVRFYVPAYSRKDYKKGGVTAENPPLGPCVEFRRLFSVPYPTPTGQGRAIIPTGLRSISLRDFRPDIIHTQLFFGAGIEALIASRILKKPLVGTNHTALKEFLKYSPVRAAWAENLALRYVNWYYGQCEAVTAPSRSVIEEMEFFGFKKEARIISNPIDTKLFAPSANKNIPRKKFGFPEYTVIHAGRLGEERKIDVIIRALALAKKKIPSLALAIAGRGADEGRLRNLAASLGIRNAVRFLGFLNHKTLAEAYNASSVFAITSTADTQSMVMMQAMACGIPVVGVKARGIPEYIHPQNGYLIEPDNPSALAEKIIFLFKNPAKRKDLGRGARAFAEKFSAASIAEEWEMLYKKVIEQYAKKHRKA</sequence>
<dbReference type="InterPro" id="IPR028098">
    <property type="entry name" value="Glyco_trans_4-like_N"/>
</dbReference>
<dbReference type="EMBL" id="MHKU01000025">
    <property type="protein sequence ID" value="OGY96711.1"/>
    <property type="molecule type" value="Genomic_DNA"/>
</dbReference>
<feature type="domain" description="Glycosyl transferase family 1" evidence="1">
    <location>
        <begin position="209"/>
        <end position="367"/>
    </location>
</feature>
<organism evidence="3 4">
    <name type="scientific">Candidatus Liptonbacteria bacterium GWB1_49_6</name>
    <dbReference type="NCBI Taxonomy" id="1798644"/>
    <lineage>
        <taxon>Bacteria</taxon>
        <taxon>Candidatus Liptoniibacteriota</taxon>
    </lineage>
</organism>
<evidence type="ECO:0000313" key="4">
    <source>
        <dbReference type="Proteomes" id="UP000176648"/>
    </source>
</evidence>
<accession>A0A1G2C6C6</accession>
<proteinExistence type="predicted"/>
<gene>
    <name evidence="3" type="ORF">A2122_01045</name>
</gene>
<dbReference type="SUPFAM" id="SSF53756">
    <property type="entry name" value="UDP-Glycosyltransferase/glycogen phosphorylase"/>
    <property type="match status" value="1"/>
</dbReference>
<dbReference type="Gene3D" id="3.40.50.2000">
    <property type="entry name" value="Glycogen Phosphorylase B"/>
    <property type="match status" value="2"/>
</dbReference>
<name>A0A1G2C6C6_9BACT</name>
<evidence type="ECO:0000259" key="1">
    <source>
        <dbReference type="Pfam" id="PF00534"/>
    </source>
</evidence>
<dbReference type="AlphaFoldDB" id="A0A1G2C6C6"/>
<dbReference type="Pfam" id="PF00534">
    <property type="entry name" value="Glycos_transf_1"/>
    <property type="match status" value="1"/>
</dbReference>
<dbReference type="InterPro" id="IPR001296">
    <property type="entry name" value="Glyco_trans_1"/>
</dbReference>
<protein>
    <recommendedName>
        <fullName evidence="5">Glycosyltransferase subfamily 4-like N-terminal domain-containing protein</fullName>
    </recommendedName>
</protein>
<dbReference type="PANTHER" id="PTHR45947:SF3">
    <property type="entry name" value="SULFOQUINOVOSYL TRANSFERASE SQD2"/>
    <property type="match status" value="1"/>
</dbReference>
<feature type="domain" description="Glycosyltransferase subfamily 4-like N-terminal" evidence="2">
    <location>
        <begin position="15"/>
        <end position="194"/>
    </location>
</feature>
<evidence type="ECO:0000313" key="3">
    <source>
        <dbReference type="EMBL" id="OGY96711.1"/>
    </source>
</evidence>
<dbReference type="GO" id="GO:0016757">
    <property type="term" value="F:glycosyltransferase activity"/>
    <property type="evidence" value="ECO:0007669"/>
    <property type="project" value="InterPro"/>
</dbReference>
<evidence type="ECO:0000259" key="2">
    <source>
        <dbReference type="Pfam" id="PF13439"/>
    </source>
</evidence>
<dbReference type="STRING" id="1798644.A2122_01045"/>
<dbReference type="Pfam" id="PF13439">
    <property type="entry name" value="Glyco_transf_4"/>
    <property type="match status" value="1"/>
</dbReference>
<dbReference type="PANTHER" id="PTHR45947">
    <property type="entry name" value="SULFOQUINOVOSYL TRANSFERASE SQD2"/>
    <property type="match status" value="1"/>
</dbReference>
<dbReference type="InterPro" id="IPR050194">
    <property type="entry name" value="Glycosyltransferase_grp1"/>
</dbReference>